<dbReference type="EC" id="1.2.1.28" evidence="7"/>
<dbReference type="Proteomes" id="UP000002705">
    <property type="component" value="Chromosome 1"/>
</dbReference>
<evidence type="ECO:0000256" key="1">
    <source>
        <dbReference type="ARBA" id="ARBA00009986"/>
    </source>
</evidence>
<dbReference type="InterPro" id="IPR016161">
    <property type="entry name" value="Ald_DH/histidinol_DH"/>
</dbReference>
<dbReference type="SUPFAM" id="SSF53720">
    <property type="entry name" value="ALDH-like"/>
    <property type="match status" value="1"/>
</dbReference>
<dbReference type="InterPro" id="IPR016163">
    <property type="entry name" value="Ald_DH_C"/>
</dbReference>
<dbReference type="PROSITE" id="PS00687">
    <property type="entry name" value="ALDEHYDE_DEHYDR_GLU"/>
    <property type="match status" value="1"/>
</dbReference>
<dbReference type="AlphaFoldDB" id="Q39GA8"/>
<dbReference type="EMBL" id="CP000151">
    <property type="protein sequence ID" value="ABB08508.1"/>
    <property type="molecule type" value="Genomic_DNA"/>
</dbReference>
<dbReference type="KEGG" id="bur:Bcep18194_A4913"/>
<dbReference type="HOGENOM" id="CLU_005391_1_0_4"/>
<gene>
    <name evidence="7" type="ordered locus">Bcep18194_A4913</name>
</gene>
<dbReference type="Gene3D" id="3.40.605.10">
    <property type="entry name" value="Aldehyde Dehydrogenase, Chain A, domain 1"/>
    <property type="match status" value="1"/>
</dbReference>
<dbReference type="FunFam" id="3.40.309.10:FF:000009">
    <property type="entry name" value="Aldehyde dehydrogenase A"/>
    <property type="match status" value="1"/>
</dbReference>
<keyword evidence="3" id="KW-0520">NAD</keyword>
<dbReference type="CDD" id="cd07152">
    <property type="entry name" value="ALDH_BenzADH"/>
    <property type="match status" value="1"/>
</dbReference>
<dbReference type="InterPro" id="IPR015590">
    <property type="entry name" value="Aldehyde_DH_dom"/>
</dbReference>
<dbReference type="PANTHER" id="PTHR42986">
    <property type="entry name" value="BENZALDEHYDE DEHYDROGENASE YFMT"/>
    <property type="match status" value="1"/>
</dbReference>
<dbReference type="InterPro" id="IPR016162">
    <property type="entry name" value="Ald_DH_N"/>
</dbReference>
<dbReference type="GO" id="GO:0018479">
    <property type="term" value="F:benzaldehyde dehydrogenase (NAD+) activity"/>
    <property type="evidence" value="ECO:0007669"/>
    <property type="project" value="UniProtKB-EC"/>
</dbReference>
<keyword evidence="8" id="KW-1185">Reference proteome</keyword>
<feature type="active site" evidence="4">
    <location>
        <position position="258"/>
    </location>
</feature>
<dbReference type="PANTHER" id="PTHR42986:SF1">
    <property type="entry name" value="BENZALDEHYDE DEHYDROGENASE YFMT"/>
    <property type="match status" value="1"/>
</dbReference>
<dbReference type="GeneID" id="45094807"/>
<proteinExistence type="inferred from homology"/>
<evidence type="ECO:0000313" key="8">
    <source>
        <dbReference type="Proteomes" id="UP000002705"/>
    </source>
</evidence>
<dbReference type="Gene3D" id="3.40.309.10">
    <property type="entry name" value="Aldehyde Dehydrogenase, Chain A, domain 2"/>
    <property type="match status" value="1"/>
</dbReference>
<evidence type="ECO:0000259" key="6">
    <source>
        <dbReference type="Pfam" id="PF00171"/>
    </source>
</evidence>
<feature type="domain" description="Aldehyde dehydrogenase" evidence="6">
    <location>
        <begin position="22"/>
        <end position="480"/>
    </location>
</feature>
<dbReference type="PATRIC" id="fig|482957.22.peg.1840"/>
<comment type="similarity">
    <text evidence="1 5">Belongs to the aldehyde dehydrogenase family.</text>
</comment>
<keyword evidence="2 5" id="KW-0560">Oxidoreductase</keyword>
<sequence>MTNNTLLSPATVWSEKIYSNGWTRSNFGNTEDVLEKATGKRLGAIGIASSQDVAKAAAIAREAQKAWANVPGPKRGDVLREFSWLVLVHANEIADQIVRETGSIRAKALWEVQVSAREVLEAAALGSQPEGVLVATAEAGRQSIARRIPVGVIGVITPWNSPFILGSRAIGPALAMGNAVILKPDVQTPIAGGVTFARLFEEAGLPAGLFHVLPGGADTGSALVNEPLVDMISFTGSTRVGRQIGSIAGGQLKRVSLELGGNNPYIVLEDADIEAAASAGAWGAFFHQGQICLTAGRHLVHERVAEAYAAALVRKARALVVGDPFDDRVQIGPIINERQAANVDRIVAETRDQGATVLAGGTRNGLFFEPTVIVGVRPGMAAFDEEIFGPVAPITTFSSDDEAVALANGTDYGLVAAVASADLAHAQRIADRLHSGVIHINDQTVLHEVYGPIGGVGASGNGFNHSTLTNADQFSEWQWITTRQQIPAYPF</sequence>
<evidence type="ECO:0000256" key="4">
    <source>
        <dbReference type="PROSITE-ProRule" id="PRU10007"/>
    </source>
</evidence>
<organism evidence="7 8">
    <name type="scientific">Burkholderia lata (strain ATCC 17760 / DSM 23089 / LMG 22485 / NCIMB 9086 / R18194 / 383)</name>
    <dbReference type="NCBI Taxonomy" id="482957"/>
    <lineage>
        <taxon>Bacteria</taxon>
        <taxon>Pseudomonadati</taxon>
        <taxon>Pseudomonadota</taxon>
        <taxon>Betaproteobacteria</taxon>
        <taxon>Burkholderiales</taxon>
        <taxon>Burkholderiaceae</taxon>
        <taxon>Burkholderia</taxon>
        <taxon>Burkholderia cepacia complex</taxon>
    </lineage>
</organism>
<evidence type="ECO:0000256" key="3">
    <source>
        <dbReference type="ARBA" id="ARBA00023027"/>
    </source>
</evidence>
<dbReference type="InterPro" id="IPR029510">
    <property type="entry name" value="Ald_DH_CS_GLU"/>
</dbReference>
<protein>
    <submittedName>
        <fullName evidence="7">Benzaldehyde dehydrogenase (NAD+)</fullName>
        <ecNumber evidence="7">1.2.1.28</ecNumber>
    </submittedName>
</protein>
<evidence type="ECO:0000256" key="2">
    <source>
        <dbReference type="ARBA" id="ARBA00023002"/>
    </source>
</evidence>
<dbReference type="Pfam" id="PF00171">
    <property type="entry name" value="Aldedh"/>
    <property type="match status" value="1"/>
</dbReference>
<reference evidence="7" key="1">
    <citation type="submission" date="2009-01" db="EMBL/GenBank/DDBJ databases">
        <title>Complete sequence of chromosome 1 of Burkholderia sp. 383.</title>
        <authorList>
            <consortium name="US DOE Joint Genome Institute"/>
            <person name="Copeland A."/>
            <person name="Lucas S."/>
            <person name="Lapidus A."/>
            <person name="Barry K."/>
            <person name="Detter J.C."/>
            <person name="Glavina T."/>
            <person name="Hammon N."/>
            <person name="Israni S."/>
            <person name="Pitluck S."/>
            <person name="Chain P."/>
            <person name="Malfatti S."/>
            <person name="Shin M."/>
            <person name="Vergez L."/>
            <person name="Schmutz J."/>
            <person name="Larimer F."/>
            <person name="Land M."/>
            <person name="Kyrpides N."/>
            <person name="Lykidis A."/>
            <person name="Richardson P."/>
        </authorList>
    </citation>
    <scope>NUCLEOTIDE SEQUENCE</scope>
    <source>
        <strain evidence="7">383</strain>
    </source>
</reference>
<name>Q39GA8_BURL3</name>
<evidence type="ECO:0000256" key="5">
    <source>
        <dbReference type="RuleBase" id="RU003345"/>
    </source>
</evidence>
<dbReference type="RefSeq" id="WP_011352066.1">
    <property type="nucleotide sequence ID" value="NC_007510.1"/>
</dbReference>
<evidence type="ECO:0000313" key="7">
    <source>
        <dbReference type="EMBL" id="ABB08508.1"/>
    </source>
</evidence>
<accession>Q39GA8</accession>